<evidence type="ECO:0000313" key="2">
    <source>
        <dbReference type="Proteomes" id="UP001165430"/>
    </source>
</evidence>
<organism evidence="1 2">
    <name type="scientific">Belliella alkalica</name>
    <dbReference type="NCBI Taxonomy" id="1730871"/>
    <lineage>
        <taxon>Bacteria</taxon>
        <taxon>Pseudomonadati</taxon>
        <taxon>Bacteroidota</taxon>
        <taxon>Cytophagia</taxon>
        <taxon>Cytophagales</taxon>
        <taxon>Cyclobacteriaceae</taxon>
        <taxon>Belliella</taxon>
    </lineage>
</organism>
<dbReference type="RefSeq" id="WP_241413300.1">
    <property type="nucleotide sequence ID" value="NZ_JAKZGO010000012.1"/>
</dbReference>
<dbReference type="Proteomes" id="UP001165430">
    <property type="component" value="Unassembled WGS sequence"/>
</dbReference>
<comment type="caution">
    <text evidence="1">The sequence shown here is derived from an EMBL/GenBank/DDBJ whole genome shotgun (WGS) entry which is preliminary data.</text>
</comment>
<evidence type="ECO:0000313" key="1">
    <source>
        <dbReference type="EMBL" id="MCH7414666.1"/>
    </source>
</evidence>
<protein>
    <submittedName>
        <fullName evidence="1">DUF4221 domain-containing protein</fullName>
    </submittedName>
</protein>
<gene>
    <name evidence="1" type="ORF">MM213_14290</name>
</gene>
<name>A0ABS9VE07_9BACT</name>
<dbReference type="EMBL" id="JAKZGO010000012">
    <property type="protein sequence ID" value="MCH7414666.1"/>
    <property type="molecule type" value="Genomic_DNA"/>
</dbReference>
<keyword evidence="2" id="KW-1185">Reference proteome</keyword>
<proteinExistence type="predicted"/>
<sequence length="373" mass="43341">MTNFKRSIILVFFFLACNSPKEKEETVQNLAFELDSQTISFQLPEGWGHFNLGFRNTTDRVYFFNNSGFSLAAFDKESQELIFLTNFQKEGPNGIGGQVYDFMIDDDESIWLYASNDHLYQMSKESLILKDIALDTSGLVEDNIAITAYNFQLIGSKFYTPSFPMIFKYNDLSVNELAALPNLVVYDVEDHSYEKLSFFDKEYLGDNLNKFIMPSIGRGKNDEMIINHHYKDIFVYHDGEVKRKEASCSKFSPNPPVSDRDIFEDMDEIMRLMNYSDSYEKMEFLPHQNLYIRIAKFEETPETDAMRSYVASKWILVFLDENFAKLGEFVLPEKAANGSYIFDTKEGIWFSTDHPDNADLDEDKMQFRLISKN</sequence>
<reference evidence="1" key="1">
    <citation type="submission" date="2022-03" db="EMBL/GenBank/DDBJ databases">
        <title>De novo assembled genomes of Belliella spp. (Cyclobacteriaceae) strains.</title>
        <authorList>
            <person name="Szabo A."/>
            <person name="Korponai K."/>
            <person name="Felfoldi T."/>
        </authorList>
    </citation>
    <scope>NUCLEOTIDE SEQUENCE</scope>
    <source>
        <strain evidence="1">DSM 111903</strain>
    </source>
</reference>
<accession>A0ABS9VE07</accession>
<dbReference type="PROSITE" id="PS51257">
    <property type="entry name" value="PROKAR_LIPOPROTEIN"/>
    <property type="match status" value="1"/>
</dbReference>
<dbReference type="Pfam" id="PF13970">
    <property type="entry name" value="DUF4221"/>
    <property type="match status" value="1"/>
</dbReference>
<dbReference type="InterPro" id="IPR025316">
    <property type="entry name" value="DUF4221"/>
</dbReference>